<reference evidence="1 2" key="1">
    <citation type="submission" date="2017-02" db="EMBL/GenBank/DDBJ databases">
        <title>Whole genome sequencing of Metallibacterium scheffleri DSM 24874 (T).</title>
        <authorList>
            <person name="Kumar S."/>
            <person name="Patil P."/>
            <person name="Patil P.B."/>
        </authorList>
    </citation>
    <scope>NUCLEOTIDE SEQUENCE [LARGE SCALE GENOMIC DNA]</scope>
    <source>
        <strain evidence="1 2">DSM 24874</strain>
    </source>
</reference>
<dbReference type="SUPFAM" id="SSF53335">
    <property type="entry name" value="S-adenosyl-L-methionine-dependent methyltransferases"/>
    <property type="match status" value="1"/>
</dbReference>
<organism evidence="1 2">
    <name type="scientific">Metallibacterium scheffleri</name>
    <dbReference type="NCBI Taxonomy" id="993689"/>
    <lineage>
        <taxon>Bacteria</taxon>
        <taxon>Pseudomonadati</taxon>
        <taxon>Pseudomonadota</taxon>
        <taxon>Gammaproteobacteria</taxon>
        <taxon>Lysobacterales</taxon>
        <taxon>Rhodanobacteraceae</taxon>
        <taxon>Metallibacterium</taxon>
    </lineage>
</organism>
<dbReference type="Pfam" id="PF13489">
    <property type="entry name" value="Methyltransf_23"/>
    <property type="match status" value="1"/>
</dbReference>
<sequence length="267" mass="29925">MSCPICRGAEAPFASATVLRKYAAQYVRCGDCGYVRAADPHWLSEAYSDSAITTLDTGIVARNLDLAERTAALLAWHWPQAGACLDHGAGSGLLVRLLRDRGYDFRWRDPYCANLYARGFEAQPDAHYDLATAFEVIEHLPDPLQMLATLAAEADVLVLSSELLPATRNRPGEWHYYMLDSGQHIGFFSVPALAAAARRLGLQLASDGRWLHVLSRRVPSPRFMRLLRKRRWRHWLLRHRRRATLAWSDQAALQARIDAAAAHDATP</sequence>
<protein>
    <recommendedName>
        <fullName evidence="3">Methyltransferase type 11</fullName>
    </recommendedName>
</protein>
<dbReference type="EMBL" id="MWQO01000020">
    <property type="protein sequence ID" value="THD10882.1"/>
    <property type="molecule type" value="Genomic_DNA"/>
</dbReference>
<accession>A0A4S3KPG9</accession>
<name>A0A4S3KPG9_9GAMM</name>
<dbReference type="STRING" id="993689.GCA_002077135_00437"/>
<dbReference type="Proteomes" id="UP000307749">
    <property type="component" value="Unassembled WGS sequence"/>
</dbReference>
<evidence type="ECO:0000313" key="2">
    <source>
        <dbReference type="Proteomes" id="UP000307749"/>
    </source>
</evidence>
<keyword evidence="2" id="KW-1185">Reference proteome</keyword>
<dbReference type="OrthoDB" id="9791944at2"/>
<dbReference type="AlphaFoldDB" id="A0A4S3KPG9"/>
<evidence type="ECO:0008006" key="3">
    <source>
        <dbReference type="Google" id="ProtNLM"/>
    </source>
</evidence>
<comment type="caution">
    <text evidence="1">The sequence shown here is derived from an EMBL/GenBank/DDBJ whole genome shotgun (WGS) entry which is preliminary data.</text>
</comment>
<dbReference type="RefSeq" id="WP_081125879.1">
    <property type="nucleotide sequence ID" value="NZ_DAHXOC010000001.1"/>
</dbReference>
<gene>
    <name evidence="1" type="ORF">B1806_06540</name>
</gene>
<proteinExistence type="predicted"/>
<evidence type="ECO:0000313" key="1">
    <source>
        <dbReference type="EMBL" id="THD10882.1"/>
    </source>
</evidence>
<dbReference type="InterPro" id="IPR029063">
    <property type="entry name" value="SAM-dependent_MTases_sf"/>
</dbReference>
<dbReference type="Gene3D" id="3.40.50.150">
    <property type="entry name" value="Vaccinia Virus protein VP39"/>
    <property type="match status" value="1"/>
</dbReference>